<accession>A0ABS1DLI7</accession>
<sequence>MIDEIRQEIDAKVERLARTPANPDPALADWANRLTFLARSLQAYEGHLLSRVVPAALQAAPHLQVVAQPRLTIPQRALEAVERGEEIALEYSENDGPTRQLDLIVFHCRSGIIEFLECKRGSQPIGRDHQRSRLRDDAALQLIGRSYAREQLRQLATDCRCVTLSYYGHTGLPEYKTLRAAELDRHFGWNVRAQVEQHLTYFRARLDAEIPGLTGMAA</sequence>
<dbReference type="Proteomes" id="UP001296873">
    <property type="component" value="Unassembled WGS sequence"/>
</dbReference>
<protein>
    <recommendedName>
        <fullName evidence="3">NERD domain-containing protein</fullName>
    </recommendedName>
</protein>
<dbReference type="RefSeq" id="WP_200343256.1">
    <property type="nucleotide sequence ID" value="NZ_NRRL01000118.1"/>
</dbReference>
<organism evidence="1 2">
    <name type="scientific">Rhodovibrio sodomensis</name>
    <dbReference type="NCBI Taxonomy" id="1088"/>
    <lineage>
        <taxon>Bacteria</taxon>
        <taxon>Pseudomonadati</taxon>
        <taxon>Pseudomonadota</taxon>
        <taxon>Alphaproteobacteria</taxon>
        <taxon>Rhodospirillales</taxon>
        <taxon>Rhodovibrionaceae</taxon>
        <taxon>Rhodovibrio</taxon>
    </lineage>
</organism>
<comment type="caution">
    <text evidence="1">The sequence shown here is derived from an EMBL/GenBank/DDBJ whole genome shotgun (WGS) entry which is preliminary data.</text>
</comment>
<evidence type="ECO:0000313" key="1">
    <source>
        <dbReference type="EMBL" id="MBK1670807.1"/>
    </source>
</evidence>
<gene>
    <name evidence="1" type="ORF">CKO28_22580</name>
</gene>
<dbReference type="EMBL" id="NRRL01000118">
    <property type="protein sequence ID" value="MBK1670807.1"/>
    <property type="molecule type" value="Genomic_DNA"/>
</dbReference>
<evidence type="ECO:0000313" key="2">
    <source>
        <dbReference type="Proteomes" id="UP001296873"/>
    </source>
</evidence>
<name>A0ABS1DLI7_9PROT</name>
<evidence type="ECO:0008006" key="3">
    <source>
        <dbReference type="Google" id="ProtNLM"/>
    </source>
</evidence>
<keyword evidence="2" id="KW-1185">Reference proteome</keyword>
<reference evidence="1 2" key="1">
    <citation type="journal article" date="2020" name="Microorganisms">
        <title>Osmotic Adaptation and Compatible Solute Biosynthesis of Phototrophic Bacteria as Revealed from Genome Analyses.</title>
        <authorList>
            <person name="Imhoff J.F."/>
            <person name="Rahn T."/>
            <person name="Kunzel S."/>
            <person name="Keller A."/>
            <person name="Neulinger S.C."/>
        </authorList>
    </citation>
    <scope>NUCLEOTIDE SEQUENCE [LARGE SCALE GENOMIC DNA]</scope>
    <source>
        <strain evidence="1 2">DSM 9895</strain>
    </source>
</reference>
<proteinExistence type="predicted"/>